<dbReference type="GeneID" id="93153009"/>
<feature type="transmembrane region" description="Helical" evidence="1">
    <location>
        <begin position="354"/>
        <end position="370"/>
    </location>
</feature>
<dbReference type="EMBL" id="ACIO01000676">
    <property type="protein sequence ID" value="EFC95789.1"/>
    <property type="molecule type" value="Genomic_DNA"/>
</dbReference>
<keyword evidence="1" id="KW-0812">Transmembrane</keyword>
<feature type="transmembrane region" description="Helical" evidence="1">
    <location>
        <begin position="305"/>
        <end position="324"/>
    </location>
</feature>
<accession>D3AQX3</accession>
<organism evidence="2 3">
    <name type="scientific">Hungatella hathewayi DSM 13479</name>
    <dbReference type="NCBI Taxonomy" id="566550"/>
    <lineage>
        <taxon>Bacteria</taxon>
        <taxon>Bacillati</taxon>
        <taxon>Bacillota</taxon>
        <taxon>Clostridia</taxon>
        <taxon>Lachnospirales</taxon>
        <taxon>Lachnospiraceae</taxon>
        <taxon>Hungatella</taxon>
    </lineage>
</organism>
<gene>
    <name evidence="2" type="ORF">CLOSTHATH_06029</name>
</gene>
<comment type="caution">
    <text evidence="2">The sequence shown here is derived from an EMBL/GenBank/DDBJ whole genome shotgun (WGS) entry which is preliminary data.</text>
</comment>
<dbReference type="Proteomes" id="UP000004968">
    <property type="component" value="Unassembled WGS sequence"/>
</dbReference>
<reference evidence="2 3" key="1">
    <citation type="submission" date="2010-01" db="EMBL/GenBank/DDBJ databases">
        <authorList>
            <person name="Weinstock G."/>
            <person name="Sodergren E."/>
            <person name="Clifton S."/>
            <person name="Fulton L."/>
            <person name="Fulton B."/>
            <person name="Courtney L."/>
            <person name="Fronick C."/>
            <person name="Harrison M."/>
            <person name="Strong C."/>
            <person name="Farmer C."/>
            <person name="Delahaunty K."/>
            <person name="Markovic C."/>
            <person name="Hall O."/>
            <person name="Minx P."/>
            <person name="Tomlinson C."/>
            <person name="Mitreva M."/>
            <person name="Nelson J."/>
            <person name="Hou S."/>
            <person name="Wollam A."/>
            <person name="Pepin K.H."/>
            <person name="Johnson M."/>
            <person name="Bhonagiri V."/>
            <person name="Nash W.E."/>
            <person name="Warren W."/>
            <person name="Chinwalla A."/>
            <person name="Mardis E.R."/>
            <person name="Wilson R.K."/>
        </authorList>
    </citation>
    <scope>NUCLEOTIDE SEQUENCE [LARGE SCALE GENOMIC DNA]</scope>
    <source>
        <strain evidence="2 3">DSM 13479</strain>
    </source>
</reference>
<evidence type="ECO:0000313" key="2">
    <source>
        <dbReference type="EMBL" id="EFC95789.1"/>
    </source>
</evidence>
<evidence type="ECO:0008006" key="4">
    <source>
        <dbReference type="Google" id="ProtNLM"/>
    </source>
</evidence>
<dbReference type="HOGENOM" id="CLU_052331_0_0_9"/>
<evidence type="ECO:0000256" key="1">
    <source>
        <dbReference type="SAM" id="Phobius"/>
    </source>
</evidence>
<evidence type="ECO:0000313" key="3">
    <source>
        <dbReference type="Proteomes" id="UP000004968"/>
    </source>
</evidence>
<dbReference type="AlphaFoldDB" id="D3AQX3"/>
<keyword evidence="1" id="KW-0472">Membrane</keyword>
<feature type="transmembrane region" description="Helical" evidence="1">
    <location>
        <begin position="16"/>
        <end position="40"/>
    </location>
</feature>
<sequence length="409" mass="47319">MIKSSRIYNFFFKNSFSVLCIMLLTVFIFIVGITLTSLTISKPTSENKEHVSIGEKRYTLIDNFLDADSFREFRHNDKKVNMLGDFYNKLTGMDNAKLLSMFNQSVVIDDFQGDEKFYYHTKEFRDKFPDAELAIKSMQMNQLAFEHNKLKVKKGNMPIWNKISFNDNTFPILLGSSYEGIYNIGDIVKGSFYTKNINFQVIGILEDNTQVYYKTDPAYMLDEYIIIPYPAMAWTVNPNDFVFEGILYFALVNSDIVIDSDEKNFLTGIRAIANSTGFVDFSLVGIDDQIIKNQELIFMISEHQRLIGCILVVMYIILTAVLYCQLKVHLKKNDISGQPVFNGPSDRKKFFRKYSMFYVISFILSLVLQLRLIPRIFLGVFAAELLILGSVYLIVSLAYYKMFLKENMK</sequence>
<feature type="transmembrane region" description="Helical" evidence="1">
    <location>
        <begin position="376"/>
        <end position="400"/>
    </location>
</feature>
<proteinExistence type="predicted"/>
<protein>
    <recommendedName>
        <fullName evidence="4">MacB-like periplasmic core domain-containing protein</fullName>
    </recommendedName>
</protein>
<keyword evidence="1" id="KW-1133">Transmembrane helix</keyword>
<dbReference type="RefSeq" id="WP_006776443.1">
    <property type="nucleotide sequence ID" value="NZ_GG667796.1"/>
</dbReference>
<name>D3AQX3_9FIRM</name>